<keyword evidence="1" id="KW-0472">Membrane</keyword>
<dbReference type="HOGENOM" id="CLU_541202_0_0_1"/>
<feature type="transmembrane region" description="Helical" evidence="1">
    <location>
        <begin position="401"/>
        <end position="426"/>
    </location>
</feature>
<dbReference type="PANTHER" id="PTHR10579">
    <property type="entry name" value="CALCIUM-ACTIVATED CHLORIDE CHANNEL REGULATOR"/>
    <property type="match status" value="1"/>
</dbReference>
<dbReference type="Gramene" id="OPUNC05G02120.1">
    <property type="protein sequence ID" value="OPUNC05G02120.1"/>
    <property type="gene ID" value="OPUNC05G02120"/>
</dbReference>
<dbReference type="InterPro" id="IPR051266">
    <property type="entry name" value="CLCR"/>
</dbReference>
<dbReference type="InterPro" id="IPR036465">
    <property type="entry name" value="vWFA_dom_sf"/>
</dbReference>
<dbReference type="AlphaFoldDB" id="A0A0E0KY55"/>
<evidence type="ECO:0000259" key="2">
    <source>
        <dbReference type="PROSITE" id="PS50234"/>
    </source>
</evidence>
<accession>A0A0E0KY55</accession>
<evidence type="ECO:0000256" key="1">
    <source>
        <dbReference type="SAM" id="Phobius"/>
    </source>
</evidence>
<dbReference type="PROSITE" id="PS50234">
    <property type="entry name" value="VWFA"/>
    <property type="match status" value="1"/>
</dbReference>
<evidence type="ECO:0000313" key="4">
    <source>
        <dbReference type="Proteomes" id="UP000026962"/>
    </source>
</evidence>
<proteinExistence type="predicted"/>
<dbReference type="InterPro" id="IPR002035">
    <property type="entry name" value="VWF_A"/>
</dbReference>
<keyword evidence="4" id="KW-1185">Reference proteome</keyword>
<dbReference type="OMA" id="FGMGEQH"/>
<sequence length="504" mass="55737">MEGDKLEHVRKAMDIFIGMLASDDRLSIVSFDGNPERLMGLTGMSGEGQADARGKIAALKAGGSTNMAAALSAGAEILRDRAEGKRRVGCMIFLSDGDSKEIYNKHINNDYPVHTFGLGGDHNPHVLHHIADKTLGTYSYVNNDVADIHGALKQFISDLTTVVAMDVEIAVEAHDGVSISSIHSGGYKVFVDPERRRGKIYINEMYAGEIKCFIVYLTVAEGSQEKLLTLHGVYQQSGAEKKSRDKLVVVRRSTATATAEVAAADELLAELTRIKLYDGIKKMVEEGEQGKEAVLTGDKLQDLWVKVKEDSAGVPAVKLTELESDIDMMKKGIEESKDHRESGLPYMLSWLTCHKWQRATIKDSPSNSTTFKVTKPDAPGLVLRLTTTPWRKTMTTWWSRYALSCGWFMLAAVFLYFAVAGAVLMLNSRWSTGRMVAGNATLDITGHAGWAKMEEDLHGMLTKAKADGETGSLFHHTTYSEINIHDEIKRYLYMVIINIYYKSL</sequence>
<keyword evidence="1" id="KW-1133">Transmembrane helix</keyword>
<dbReference type="PANTHER" id="PTHR10579:SF57">
    <property type="entry name" value="OS11G0687100 PROTEIN"/>
    <property type="match status" value="1"/>
</dbReference>
<protein>
    <recommendedName>
        <fullName evidence="2">VWFA domain-containing protein</fullName>
    </recommendedName>
</protein>
<dbReference type="STRING" id="4537.A0A0E0KY55"/>
<dbReference type="SUPFAM" id="SSF53300">
    <property type="entry name" value="vWA-like"/>
    <property type="match status" value="1"/>
</dbReference>
<dbReference type="Pfam" id="PF00092">
    <property type="entry name" value="VWA"/>
    <property type="match status" value="1"/>
</dbReference>
<keyword evidence="1" id="KW-0812">Transmembrane</keyword>
<dbReference type="EnsemblPlants" id="OPUNC05G02120.1">
    <property type="protein sequence ID" value="OPUNC05G02120.1"/>
    <property type="gene ID" value="OPUNC05G02120"/>
</dbReference>
<feature type="domain" description="VWFA" evidence="2">
    <location>
        <begin position="1"/>
        <end position="159"/>
    </location>
</feature>
<dbReference type="SMART" id="SM00327">
    <property type="entry name" value="VWA"/>
    <property type="match status" value="1"/>
</dbReference>
<organism evidence="3">
    <name type="scientific">Oryza punctata</name>
    <name type="common">Red rice</name>
    <dbReference type="NCBI Taxonomy" id="4537"/>
    <lineage>
        <taxon>Eukaryota</taxon>
        <taxon>Viridiplantae</taxon>
        <taxon>Streptophyta</taxon>
        <taxon>Embryophyta</taxon>
        <taxon>Tracheophyta</taxon>
        <taxon>Spermatophyta</taxon>
        <taxon>Magnoliopsida</taxon>
        <taxon>Liliopsida</taxon>
        <taxon>Poales</taxon>
        <taxon>Poaceae</taxon>
        <taxon>BOP clade</taxon>
        <taxon>Oryzoideae</taxon>
        <taxon>Oryzeae</taxon>
        <taxon>Oryzinae</taxon>
        <taxon>Oryza</taxon>
    </lineage>
</organism>
<reference evidence="3" key="1">
    <citation type="submission" date="2015-04" db="UniProtKB">
        <authorList>
            <consortium name="EnsemblPlants"/>
        </authorList>
    </citation>
    <scope>IDENTIFICATION</scope>
</reference>
<name>A0A0E0KY55_ORYPU</name>
<dbReference type="Proteomes" id="UP000026962">
    <property type="component" value="Chromosome 5"/>
</dbReference>
<reference evidence="3" key="2">
    <citation type="submission" date="2018-05" db="EMBL/GenBank/DDBJ databases">
        <title>OpunRS2 (Oryza punctata Reference Sequence Version 2).</title>
        <authorList>
            <person name="Zhang J."/>
            <person name="Kudrna D."/>
            <person name="Lee S."/>
            <person name="Talag J."/>
            <person name="Welchert J."/>
            <person name="Wing R.A."/>
        </authorList>
    </citation>
    <scope>NUCLEOTIDE SEQUENCE [LARGE SCALE GENOMIC DNA]</scope>
</reference>
<evidence type="ECO:0000313" key="3">
    <source>
        <dbReference type="EnsemblPlants" id="OPUNC05G02120.1"/>
    </source>
</evidence>
<dbReference type="Gene3D" id="3.40.50.410">
    <property type="entry name" value="von Willebrand factor, type A domain"/>
    <property type="match status" value="1"/>
</dbReference>